<evidence type="ECO:0000313" key="2">
    <source>
        <dbReference type="Proteomes" id="UP001631969"/>
    </source>
</evidence>
<name>A0ACC7NWY2_9BACL</name>
<keyword evidence="2" id="KW-1185">Reference proteome</keyword>
<protein>
    <submittedName>
        <fullName evidence="1">Alpha/beta hydrolase</fullName>
    </submittedName>
</protein>
<gene>
    <name evidence="1" type="ORF">ACI1P1_11925</name>
</gene>
<comment type="caution">
    <text evidence="1">The sequence shown here is derived from an EMBL/GenBank/DDBJ whole genome shotgun (WGS) entry which is preliminary data.</text>
</comment>
<accession>A0ACC7NWY2</accession>
<evidence type="ECO:0000313" key="1">
    <source>
        <dbReference type="EMBL" id="MFM9328995.1"/>
    </source>
</evidence>
<dbReference type="EMBL" id="JBJURJ010000007">
    <property type="protein sequence ID" value="MFM9328995.1"/>
    <property type="molecule type" value="Genomic_DNA"/>
</dbReference>
<organism evidence="1 2">
    <name type="scientific">Paenibacillus mesotrionivorans</name>
    <dbReference type="NCBI Taxonomy" id="3160968"/>
    <lineage>
        <taxon>Bacteria</taxon>
        <taxon>Bacillati</taxon>
        <taxon>Bacillota</taxon>
        <taxon>Bacilli</taxon>
        <taxon>Bacillales</taxon>
        <taxon>Paenibacillaceae</taxon>
        <taxon>Paenibacillus</taxon>
    </lineage>
</organism>
<reference evidence="1" key="1">
    <citation type="submission" date="2024-12" db="EMBL/GenBank/DDBJ databases">
        <authorList>
            <person name="Wu N."/>
        </authorList>
    </citation>
    <scope>NUCLEOTIDE SEQUENCE</scope>
    <source>
        <strain evidence="1">P15</strain>
    </source>
</reference>
<dbReference type="Proteomes" id="UP001631969">
    <property type="component" value="Unassembled WGS sequence"/>
</dbReference>
<keyword evidence="1" id="KW-0378">Hydrolase</keyword>
<proteinExistence type="predicted"/>
<sequence length="268" mass="30135">MQALITEAQGLADKDPAARLFGTPEPFFLEGWGEHKDTVALLIHGFTGSPSEFRRLGYYLNDLGYTVKAILLPGHGTSPEDMIRTGFRDWWSCVKDEFAVLVRKGYERVIPIGHSMGGLLSLKLAMEEQVPGVVTLATPIHLGSRSLMFAAWVQFFVKYISKRRPAGWENMVNESLAYDRTPVPCVVHFRKLLFNVKKKLELVNVPLFIAQGELDRAALPASAPYIYNRVSSQKKEMKVYPNSSHGILLDSDREEVYQDISMFIAQLG</sequence>